<feature type="transmembrane region" description="Helical" evidence="1">
    <location>
        <begin position="43"/>
        <end position="62"/>
    </location>
</feature>
<evidence type="ECO:0000256" key="1">
    <source>
        <dbReference type="SAM" id="Phobius"/>
    </source>
</evidence>
<feature type="transmembrane region" description="Helical" evidence="1">
    <location>
        <begin position="74"/>
        <end position="95"/>
    </location>
</feature>
<name>X1A8J3_9ZZZZ</name>
<accession>X1A8J3</accession>
<dbReference type="AlphaFoldDB" id="X1A8J3"/>
<dbReference type="EMBL" id="BART01013516">
    <property type="protein sequence ID" value="GAG77969.1"/>
    <property type="molecule type" value="Genomic_DNA"/>
</dbReference>
<proteinExistence type="predicted"/>
<protein>
    <submittedName>
        <fullName evidence="2">Uncharacterized protein</fullName>
    </submittedName>
</protein>
<evidence type="ECO:0000313" key="2">
    <source>
        <dbReference type="EMBL" id="GAG77969.1"/>
    </source>
</evidence>
<reference evidence="2" key="1">
    <citation type="journal article" date="2014" name="Front. Microbiol.">
        <title>High frequency of phylogenetically diverse reductive dehalogenase-homologous genes in deep subseafloor sedimentary metagenomes.</title>
        <authorList>
            <person name="Kawai M."/>
            <person name="Futagami T."/>
            <person name="Toyoda A."/>
            <person name="Takaki Y."/>
            <person name="Nishi S."/>
            <person name="Hori S."/>
            <person name="Arai W."/>
            <person name="Tsubouchi T."/>
            <person name="Morono Y."/>
            <person name="Uchiyama I."/>
            <person name="Ito T."/>
            <person name="Fujiyama A."/>
            <person name="Inagaki F."/>
            <person name="Takami H."/>
        </authorList>
    </citation>
    <scope>NUCLEOTIDE SEQUENCE</scope>
    <source>
        <strain evidence="2">Expedition CK06-06</strain>
    </source>
</reference>
<organism evidence="2">
    <name type="scientific">marine sediment metagenome</name>
    <dbReference type="NCBI Taxonomy" id="412755"/>
    <lineage>
        <taxon>unclassified sequences</taxon>
        <taxon>metagenomes</taxon>
        <taxon>ecological metagenomes</taxon>
    </lineage>
</organism>
<sequence>MVSLAFGFVGLVLNEIAVSGEQEKEGTGDLLRLYGEPISHCALVLPVFAILLSFVMLIPQAVDNISRVAGSELLIDVELGPLATVLLFAAAVYLIG</sequence>
<comment type="caution">
    <text evidence="2">The sequence shown here is derived from an EMBL/GenBank/DDBJ whole genome shotgun (WGS) entry which is preliminary data.</text>
</comment>
<feature type="non-terminal residue" evidence="2">
    <location>
        <position position="96"/>
    </location>
</feature>
<keyword evidence="1" id="KW-0812">Transmembrane</keyword>
<gene>
    <name evidence="2" type="ORF">S01H4_27591</name>
</gene>
<keyword evidence="1" id="KW-0472">Membrane</keyword>
<keyword evidence="1" id="KW-1133">Transmembrane helix</keyword>